<feature type="signal peptide" evidence="2">
    <location>
        <begin position="1"/>
        <end position="25"/>
    </location>
</feature>
<sequence length="324" mass="33973">MKSNLNRLFLAALGALAAHAPLAHAEDAGAYPARAITMIISYSPGAAMDMTGRMIANEMEGLLGKPIAVVNRPGASGVIGTRMLVRAQRDGYTLSFAPTTPLTSEPLRVENIGYGLEDVTAICKTSETYYLVVVPAASPYKTLGDLIAKARTADEVVSAGSAGHASVNHLAAADLGGAAQVTFNHVAYGGDAAMLADLLGGRLDFGVAAVSSVNAHVDSGGVRILASLTEQRVLPAYPTAKELGFDTASASFQGIIAPKGIPKGVKDKLELACREALASPRVQDWAKSVNQVLVYGDGDEFRNQLEADMRDKERILQRIGLLAR</sequence>
<evidence type="ECO:0000313" key="4">
    <source>
        <dbReference type="Proteomes" id="UP000318405"/>
    </source>
</evidence>
<dbReference type="PIRSF" id="PIRSF017082">
    <property type="entry name" value="YflP"/>
    <property type="match status" value="1"/>
</dbReference>
<dbReference type="RefSeq" id="WP_143950769.1">
    <property type="nucleotide sequence ID" value="NZ_BAABMB010000005.1"/>
</dbReference>
<gene>
    <name evidence="3" type="ORF">FOZ76_23690</name>
</gene>
<evidence type="ECO:0000313" key="3">
    <source>
        <dbReference type="EMBL" id="TSH89364.1"/>
    </source>
</evidence>
<dbReference type="PANTHER" id="PTHR42928">
    <property type="entry name" value="TRICARBOXYLATE-BINDING PROTEIN"/>
    <property type="match status" value="1"/>
</dbReference>
<dbReference type="Gene3D" id="3.40.190.150">
    <property type="entry name" value="Bordetella uptake gene, domain 1"/>
    <property type="match status" value="1"/>
</dbReference>
<dbReference type="InterPro" id="IPR005064">
    <property type="entry name" value="BUG"/>
</dbReference>
<dbReference type="CDD" id="cd07012">
    <property type="entry name" value="PBP2_Bug_TTT"/>
    <property type="match status" value="1"/>
</dbReference>
<dbReference type="Proteomes" id="UP000318405">
    <property type="component" value="Unassembled WGS sequence"/>
</dbReference>
<dbReference type="SUPFAM" id="SSF53850">
    <property type="entry name" value="Periplasmic binding protein-like II"/>
    <property type="match status" value="1"/>
</dbReference>
<proteinExistence type="inferred from homology"/>
<comment type="caution">
    <text evidence="3">The sequence shown here is derived from an EMBL/GenBank/DDBJ whole genome shotgun (WGS) entry which is preliminary data.</text>
</comment>
<protein>
    <submittedName>
        <fullName evidence="3">Tripartite tricarboxylate transporter substrate binding protein</fullName>
    </submittedName>
</protein>
<dbReference type="InterPro" id="IPR042100">
    <property type="entry name" value="Bug_dom1"/>
</dbReference>
<evidence type="ECO:0000256" key="2">
    <source>
        <dbReference type="SAM" id="SignalP"/>
    </source>
</evidence>
<dbReference type="EMBL" id="VLTJ01000041">
    <property type="protein sequence ID" value="TSH89364.1"/>
    <property type="molecule type" value="Genomic_DNA"/>
</dbReference>
<keyword evidence="2" id="KW-0732">Signal</keyword>
<name>A0A556A901_9BURK</name>
<evidence type="ECO:0000256" key="1">
    <source>
        <dbReference type="ARBA" id="ARBA00006987"/>
    </source>
</evidence>
<dbReference type="PANTHER" id="PTHR42928:SF5">
    <property type="entry name" value="BLR1237 PROTEIN"/>
    <property type="match status" value="1"/>
</dbReference>
<dbReference type="AlphaFoldDB" id="A0A556A901"/>
<feature type="chain" id="PRO_5021916971" evidence="2">
    <location>
        <begin position="26"/>
        <end position="324"/>
    </location>
</feature>
<dbReference type="Pfam" id="PF03401">
    <property type="entry name" value="TctC"/>
    <property type="match status" value="1"/>
</dbReference>
<accession>A0A556A901</accession>
<dbReference type="Gene3D" id="3.40.190.10">
    <property type="entry name" value="Periplasmic binding protein-like II"/>
    <property type="match status" value="1"/>
</dbReference>
<organism evidence="3 4">
    <name type="scientific">Verticiella sediminum</name>
    <dbReference type="NCBI Taxonomy" id="1247510"/>
    <lineage>
        <taxon>Bacteria</taxon>
        <taxon>Pseudomonadati</taxon>
        <taxon>Pseudomonadota</taxon>
        <taxon>Betaproteobacteria</taxon>
        <taxon>Burkholderiales</taxon>
        <taxon>Alcaligenaceae</taxon>
        <taxon>Verticiella</taxon>
    </lineage>
</organism>
<reference evidence="3 4" key="1">
    <citation type="submission" date="2019-07" db="EMBL/GenBank/DDBJ databases">
        <title>Qingshengfaniella alkalisoli gen. nov., sp. nov., isolated from saline soil.</title>
        <authorList>
            <person name="Xu L."/>
            <person name="Huang X.-X."/>
            <person name="Sun J.-Q."/>
        </authorList>
    </citation>
    <scope>NUCLEOTIDE SEQUENCE [LARGE SCALE GENOMIC DNA]</scope>
    <source>
        <strain evidence="3 4">DSM 27279</strain>
    </source>
</reference>
<keyword evidence="4" id="KW-1185">Reference proteome</keyword>
<dbReference type="OrthoDB" id="8675524at2"/>
<comment type="similarity">
    <text evidence="1">Belongs to the UPF0065 (bug) family.</text>
</comment>